<dbReference type="Pfam" id="PF25276">
    <property type="entry name" value="DUF7870"/>
    <property type="match status" value="1"/>
</dbReference>
<evidence type="ECO:0000259" key="2">
    <source>
        <dbReference type="Pfam" id="PF25276"/>
    </source>
</evidence>
<dbReference type="PANTHER" id="PTHR33597">
    <property type="entry name" value="OS02G0760400 PROTEIN"/>
    <property type="match status" value="1"/>
</dbReference>
<accession>A0AAD3RWJ3</accession>
<evidence type="ECO:0000313" key="3">
    <source>
        <dbReference type="EMBL" id="GMH00242.1"/>
    </source>
</evidence>
<keyword evidence="1" id="KW-1133">Transmembrane helix</keyword>
<sequence>MTASKVAMELPFYTCQKIENNGKALHAAIIIRLSNCKVVKVLAQAIILASLIIAFPLLGGDFRQLSLKHSNGFNLKDEYSFNGEDLVFMPLLFRDLANEGIIKEGYKALVVGDNDDGSDALYSTIISATGNAELIARSDTDRQKFIDRTLKLGGIAAIKLGHDPSSAFKKALNYKIVYARSFSSAFIVMRKMALSQVQSPMQRKLLEFTDEEKKKALNRLEYVLLEPPRAASGKSRTYLKRIRYLPDLLNDSLESYPRRVYIDIGVEDGNRWFDKYYPTRNQDFEKYRIETVPDTGLEAPESAEGMSEWLRKTVKEEEYVVMKAEAEVVEELMKSKAILLVDELAVQGKSARAYWECLALYGRVRDLGVAVHQWWG</sequence>
<dbReference type="InterPro" id="IPR057192">
    <property type="entry name" value="DUF7870"/>
</dbReference>
<dbReference type="PANTHER" id="PTHR33597:SF11">
    <property type="entry name" value="OS07G0620600 PROTEIN"/>
    <property type="match status" value="1"/>
</dbReference>
<gene>
    <name evidence="3" type="ORF">Nepgr_002081</name>
</gene>
<reference evidence="3" key="1">
    <citation type="submission" date="2023-05" db="EMBL/GenBank/DDBJ databases">
        <title>Nepenthes gracilis genome sequencing.</title>
        <authorList>
            <person name="Fukushima K."/>
        </authorList>
    </citation>
    <scope>NUCLEOTIDE SEQUENCE</scope>
    <source>
        <strain evidence="3">SING2019-196</strain>
    </source>
</reference>
<name>A0AAD3RWJ3_NEPGR</name>
<proteinExistence type="predicted"/>
<keyword evidence="1" id="KW-0812">Transmembrane</keyword>
<evidence type="ECO:0000313" key="4">
    <source>
        <dbReference type="Proteomes" id="UP001279734"/>
    </source>
</evidence>
<organism evidence="3 4">
    <name type="scientific">Nepenthes gracilis</name>
    <name type="common">Slender pitcher plant</name>
    <dbReference type="NCBI Taxonomy" id="150966"/>
    <lineage>
        <taxon>Eukaryota</taxon>
        <taxon>Viridiplantae</taxon>
        <taxon>Streptophyta</taxon>
        <taxon>Embryophyta</taxon>
        <taxon>Tracheophyta</taxon>
        <taxon>Spermatophyta</taxon>
        <taxon>Magnoliopsida</taxon>
        <taxon>eudicotyledons</taxon>
        <taxon>Gunneridae</taxon>
        <taxon>Pentapetalae</taxon>
        <taxon>Caryophyllales</taxon>
        <taxon>Nepenthaceae</taxon>
        <taxon>Nepenthes</taxon>
    </lineage>
</organism>
<keyword evidence="1" id="KW-0472">Membrane</keyword>
<dbReference type="EMBL" id="BSYO01000002">
    <property type="protein sequence ID" value="GMH00242.1"/>
    <property type="molecule type" value="Genomic_DNA"/>
</dbReference>
<evidence type="ECO:0000256" key="1">
    <source>
        <dbReference type="SAM" id="Phobius"/>
    </source>
</evidence>
<feature type="transmembrane region" description="Helical" evidence="1">
    <location>
        <begin position="41"/>
        <end position="59"/>
    </location>
</feature>
<protein>
    <recommendedName>
        <fullName evidence="2">DUF7870 domain-containing protein</fullName>
    </recommendedName>
</protein>
<feature type="domain" description="DUF7870" evidence="2">
    <location>
        <begin position="217"/>
        <end position="375"/>
    </location>
</feature>
<dbReference type="AlphaFoldDB" id="A0AAD3RWJ3"/>
<keyword evidence="4" id="KW-1185">Reference proteome</keyword>
<dbReference type="Proteomes" id="UP001279734">
    <property type="component" value="Unassembled WGS sequence"/>
</dbReference>
<comment type="caution">
    <text evidence="3">The sequence shown here is derived from an EMBL/GenBank/DDBJ whole genome shotgun (WGS) entry which is preliminary data.</text>
</comment>